<evidence type="ECO:0000313" key="3">
    <source>
        <dbReference type="EMBL" id="KAJ8924796.1"/>
    </source>
</evidence>
<evidence type="ECO:0000259" key="2">
    <source>
        <dbReference type="SMART" id="SM00690"/>
    </source>
</evidence>
<sequence>MRLLVLAVLVAATSADVSEFAGYHYDRPASSYGVPQSSVTERHFNALPTAPPTSLNLPVIEHQDFNALNPLPGAVISTTPSPLIDAGIVSSTPAPILDSSLLLSSTPAPILDSSLLLSSTPAPALLGGGLSLNSNLGGFGSGFGFTTPAPALGGLGFFSSTPSPGVVVTSGSQENLGLGLGLGGFTTPAPTIFSSTIAPTVSTFAPSLGLGLGLDSAYLPPSFGLNAFSTPAPLTVLGNGPGLPPQGQQVSKHLYFYAAPEEPELPRPRINVVPATLPKKNVKIIFIKTPNPPAPAPISIAAPLPDEEKTIVYVLVKKPEDVQNVEVQTPPPTPPSRPEVFFIKYKTPQEAEQAIAQVQSSAAEGSVPIDTVTGSGLVSTVSTLPLVSTTTTAAPVLNFGLGAGFDAPDISSNLISSGGLSSSLFSTGAPLVASTGDFGLLGSTTTAAPIIPHATYGPPLFKKK</sequence>
<keyword evidence="1" id="KW-0732">Signal</keyword>
<dbReference type="AlphaFoldDB" id="A0AAV8WEC4"/>
<evidence type="ECO:0000313" key="4">
    <source>
        <dbReference type="Proteomes" id="UP001159042"/>
    </source>
</evidence>
<dbReference type="InterPro" id="IPR004145">
    <property type="entry name" value="DUF243"/>
</dbReference>
<dbReference type="Pfam" id="PF03103">
    <property type="entry name" value="DUF243"/>
    <property type="match status" value="1"/>
</dbReference>
<gene>
    <name evidence="3" type="ORF">NQ315_000949</name>
</gene>
<feature type="signal peptide" evidence="1">
    <location>
        <begin position="1"/>
        <end position="15"/>
    </location>
</feature>
<accession>A0AAV8WEC4</accession>
<dbReference type="GO" id="GO:0008010">
    <property type="term" value="F:structural constituent of chitin-based larval cuticle"/>
    <property type="evidence" value="ECO:0007669"/>
    <property type="project" value="TreeGrafter"/>
</dbReference>
<dbReference type="SMART" id="SM00690">
    <property type="entry name" value="DM5"/>
    <property type="match status" value="1"/>
</dbReference>
<feature type="chain" id="PRO_5043687128" description="DUF243 domain-containing protein" evidence="1">
    <location>
        <begin position="16"/>
        <end position="464"/>
    </location>
</feature>
<dbReference type="PANTHER" id="PTHR31927:SF16">
    <property type="entry name" value="LP07342P"/>
    <property type="match status" value="1"/>
</dbReference>
<feature type="domain" description="DUF243" evidence="2">
    <location>
        <begin position="248"/>
        <end position="348"/>
    </location>
</feature>
<dbReference type="PANTHER" id="PTHR31927">
    <property type="entry name" value="FI07246P-RELATED-RELATED"/>
    <property type="match status" value="1"/>
</dbReference>
<proteinExistence type="predicted"/>
<keyword evidence="4" id="KW-1185">Reference proteome</keyword>
<name>A0AAV8WEC4_9CUCU</name>
<evidence type="ECO:0000256" key="1">
    <source>
        <dbReference type="SAM" id="SignalP"/>
    </source>
</evidence>
<reference evidence="3 4" key="1">
    <citation type="journal article" date="2023" name="Insect Mol. Biol.">
        <title>Genome sequencing provides insights into the evolution of gene families encoding plant cell wall-degrading enzymes in longhorned beetles.</title>
        <authorList>
            <person name="Shin N.R."/>
            <person name="Okamura Y."/>
            <person name="Kirsch R."/>
            <person name="Pauchet Y."/>
        </authorList>
    </citation>
    <scope>NUCLEOTIDE SEQUENCE [LARGE SCALE GENOMIC DNA]</scope>
    <source>
        <strain evidence="3">EAD_L_NR</strain>
    </source>
</reference>
<dbReference type="GO" id="GO:0040003">
    <property type="term" value="P:chitin-based cuticle development"/>
    <property type="evidence" value="ECO:0007669"/>
    <property type="project" value="TreeGrafter"/>
</dbReference>
<protein>
    <recommendedName>
        <fullName evidence="2">DUF243 domain-containing protein</fullName>
    </recommendedName>
</protein>
<dbReference type="Proteomes" id="UP001159042">
    <property type="component" value="Unassembled WGS sequence"/>
</dbReference>
<dbReference type="GO" id="GO:0062129">
    <property type="term" value="C:chitin-based extracellular matrix"/>
    <property type="evidence" value="ECO:0007669"/>
    <property type="project" value="TreeGrafter"/>
</dbReference>
<organism evidence="3 4">
    <name type="scientific">Exocentrus adspersus</name>
    <dbReference type="NCBI Taxonomy" id="1586481"/>
    <lineage>
        <taxon>Eukaryota</taxon>
        <taxon>Metazoa</taxon>
        <taxon>Ecdysozoa</taxon>
        <taxon>Arthropoda</taxon>
        <taxon>Hexapoda</taxon>
        <taxon>Insecta</taxon>
        <taxon>Pterygota</taxon>
        <taxon>Neoptera</taxon>
        <taxon>Endopterygota</taxon>
        <taxon>Coleoptera</taxon>
        <taxon>Polyphaga</taxon>
        <taxon>Cucujiformia</taxon>
        <taxon>Chrysomeloidea</taxon>
        <taxon>Cerambycidae</taxon>
        <taxon>Lamiinae</taxon>
        <taxon>Acanthocinini</taxon>
        <taxon>Exocentrus</taxon>
    </lineage>
</organism>
<dbReference type="EMBL" id="JANEYG010000002">
    <property type="protein sequence ID" value="KAJ8924796.1"/>
    <property type="molecule type" value="Genomic_DNA"/>
</dbReference>
<comment type="caution">
    <text evidence="3">The sequence shown here is derived from an EMBL/GenBank/DDBJ whole genome shotgun (WGS) entry which is preliminary data.</text>
</comment>